<feature type="compositionally biased region" description="Gly residues" evidence="3">
    <location>
        <begin position="190"/>
        <end position="199"/>
    </location>
</feature>
<evidence type="ECO:0000313" key="5">
    <source>
        <dbReference type="EMBL" id="KAK0136019.1"/>
    </source>
</evidence>
<organism evidence="5 6">
    <name type="scientific">Merluccius polli</name>
    <name type="common">Benguela hake</name>
    <name type="synonym">Merluccius cadenati</name>
    <dbReference type="NCBI Taxonomy" id="89951"/>
    <lineage>
        <taxon>Eukaryota</taxon>
        <taxon>Metazoa</taxon>
        <taxon>Chordata</taxon>
        <taxon>Craniata</taxon>
        <taxon>Vertebrata</taxon>
        <taxon>Euteleostomi</taxon>
        <taxon>Actinopterygii</taxon>
        <taxon>Neopterygii</taxon>
        <taxon>Teleostei</taxon>
        <taxon>Neoteleostei</taxon>
        <taxon>Acanthomorphata</taxon>
        <taxon>Zeiogadaria</taxon>
        <taxon>Gadariae</taxon>
        <taxon>Gadiformes</taxon>
        <taxon>Gadoidei</taxon>
        <taxon>Merlucciidae</taxon>
        <taxon>Merluccius</taxon>
    </lineage>
</organism>
<comment type="caution">
    <text evidence="5">The sequence shown here is derived from an EMBL/GenBank/DDBJ whole genome shotgun (WGS) entry which is preliminary data.</text>
</comment>
<gene>
    <name evidence="5" type="primary">Spata6_2</name>
    <name evidence="5" type="ORF">N1851_028092</name>
</gene>
<dbReference type="Proteomes" id="UP001174136">
    <property type="component" value="Unassembled WGS sequence"/>
</dbReference>
<feature type="compositionally biased region" description="Basic residues" evidence="3">
    <location>
        <begin position="169"/>
        <end position="186"/>
    </location>
</feature>
<feature type="domain" description="Spermatogenesis-associated protein 6 N-terminal" evidence="4">
    <location>
        <begin position="11"/>
        <end position="148"/>
    </location>
</feature>
<protein>
    <submittedName>
        <fullName evidence="5">Spermatogenesis-associated protein 6</fullName>
    </submittedName>
</protein>
<dbReference type="GO" id="GO:0120212">
    <property type="term" value="C:sperm head-tail coupling apparatus"/>
    <property type="evidence" value="ECO:0007669"/>
    <property type="project" value="InterPro"/>
</dbReference>
<evidence type="ECO:0000256" key="2">
    <source>
        <dbReference type="ARBA" id="ARBA00022553"/>
    </source>
</evidence>
<dbReference type="AlphaFoldDB" id="A0AA47M997"/>
<dbReference type="PANTHER" id="PTHR16435:SF5">
    <property type="entry name" value="SPERMATOGENESIS ASSOCIATED 6-LIKE PROTEIN"/>
    <property type="match status" value="1"/>
</dbReference>
<dbReference type="PANTHER" id="PTHR16435">
    <property type="entry name" value="SPERMATOGENESIS-ASSOCIATED PROTEIN 6 SPATA6"/>
    <property type="match status" value="1"/>
</dbReference>
<proteinExistence type="inferred from homology"/>
<feature type="region of interest" description="Disordered" evidence="3">
    <location>
        <begin position="166"/>
        <end position="204"/>
    </location>
</feature>
<dbReference type="InterPro" id="IPR042769">
    <property type="entry name" value="SPATA6_fam"/>
</dbReference>
<comment type="similarity">
    <text evidence="1">Belongs to the SPATA6 family.</text>
</comment>
<evidence type="ECO:0000313" key="6">
    <source>
        <dbReference type="Proteomes" id="UP001174136"/>
    </source>
</evidence>
<feature type="compositionally biased region" description="Low complexity" evidence="3">
    <location>
        <begin position="240"/>
        <end position="254"/>
    </location>
</feature>
<sequence>MLRKALKVVTELHFRTVSCPGVHLWAKDDVYLSVCVMGQYRSSQCVPAVFPLLLQQKMTFEKVFRYAVDPGDIAVMLEYETVRIELVQLTPPVGETLAWFEEDSRHFLFPEPKLVPSYSGVGREVLMTRAPRFPGIAPRLEFWTKTSIAECSAVAEINVYPNVSMGPKPSKKRACKQRAVSPRRRPVTVGFGGGGGGGTASDRGRHVAFQQGNHEETPRRLPEISCGSPAQRTLVSWPGASVSSSPPLRRSALSDGRPAPSKPSPPSLRYMSADGRRESHSSCESDTPIGQHRGASPSALWRSYRQQASSSRLRWSGPEDSWEAVQERVRALLTTPKAVRRLLFVSSVHTHTHTHTHTHWVCRGGFY</sequence>
<dbReference type="GO" id="GO:0032027">
    <property type="term" value="F:myosin light chain binding"/>
    <property type="evidence" value="ECO:0007669"/>
    <property type="project" value="InterPro"/>
</dbReference>
<keyword evidence="2" id="KW-0597">Phosphoprotein</keyword>
<dbReference type="InterPro" id="IPR032732">
    <property type="entry name" value="SPATA6_N"/>
</dbReference>
<keyword evidence="6" id="KW-1185">Reference proteome</keyword>
<evidence type="ECO:0000259" key="4">
    <source>
        <dbReference type="Pfam" id="PF14909"/>
    </source>
</evidence>
<feature type="region of interest" description="Disordered" evidence="3">
    <location>
        <begin position="236"/>
        <end position="299"/>
    </location>
</feature>
<evidence type="ECO:0000256" key="3">
    <source>
        <dbReference type="SAM" id="MobiDB-lite"/>
    </source>
</evidence>
<evidence type="ECO:0000256" key="1">
    <source>
        <dbReference type="ARBA" id="ARBA00006215"/>
    </source>
</evidence>
<accession>A0AA47M997</accession>
<reference evidence="5" key="1">
    <citation type="journal article" date="2023" name="Front. Mar. Sci.">
        <title>A new Merluccius polli reference genome to investigate the effects of global change in West African waters.</title>
        <authorList>
            <person name="Mateo J.L."/>
            <person name="Blanco-Fernandez C."/>
            <person name="Garcia-Vazquez E."/>
            <person name="Machado-Schiaffino G."/>
        </authorList>
    </citation>
    <scope>NUCLEOTIDE SEQUENCE</scope>
    <source>
        <strain evidence="5">C29</strain>
        <tissue evidence="5">Fin</tissue>
    </source>
</reference>
<dbReference type="Pfam" id="PF14909">
    <property type="entry name" value="SPATA6"/>
    <property type="match status" value="1"/>
</dbReference>
<feature type="compositionally biased region" description="Basic and acidic residues" evidence="3">
    <location>
        <begin position="274"/>
        <end position="283"/>
    </location>
</feature>
<name>A0AA47M997_MERPO</name>
<dbReference type="GO" id="GO:0007283">
    <property type="term" value="P:spermatogenesis"/>
    <property type="evidence" value="ECO:0007669"/>
    <property type="project" value="InterPro"/>
</dbReference>
<dbReference type="EMBL" id="JAOPHQ010005283">
    <property type="protein sequence ID" value="KAK0136019.1"/>
    <property type="molecule type" value="Genomic_DNA"/>
</dbReference>